<sequence length="298" mass="34454">MEANRTEAQRCREIAREAIRDKDIARANKFLEKAVRLDPAIDIKDLQEKLKNTKRGDQSNATGTDAGYGHYDQYEGDSELHSKRTQFHSSYSQPSMNNDRRFANDGSDYERDLFPDQGSSTSVPGSKRGRSRSTARPQIGIHYTKEEVAMVERIRHCKDYYEILNLKKDACEADMKREYRKLALQLHPDKCRAPGATEAFKALGNAYAVLTNKEKRAQYDLYGADGPRRRNTNDDFYEYDYGRGFEAEFTADEIFNMFFGGGYPTGHLNRRRDTHYFRHNSSQQEQFSETVILQNSFN</sequence>
<dbReference type="GO" id="GO:0030544">
    <property type="term" value="F:Hsp70 protein binding"/>
    <property type="evidence" value="ECO:0007669"/>
    <property type="project" value="TreeGrafter"/>
</dbReference>
<name>A0A0N4U3I2_DRAME</name>
<dbReference type="FunFam" id="1.10.287.110:FF:000137">
    <property type="entry name" value="DnaJ homolog subfamily B member 1"/>
    <property type="match status" value="1"/>
</dbReference>
<evidence type="ECO:0000313" key="4">
    <source>
        <dbReference type="Proteomes" id="UP000038040"/>
    </source>
</evidence>
<protein>
    <submittedName>
        <fullName evidence="6">J domain-containing protein</fullName>
    </submittedName>
</protein>
<accession>A0A0N4U3I2</accession>
<dbReference type="Proteomes" id="UP000038040">
    <property type="component" value="Unplaced"/>
</dbReference>
<dbReference type="InterPro" id="IPR036869">
    <property type="entry name" value="J_dom_sf"/>
</dbReference>
<dbReference type="SUPFAM" id="SSF46565">
    <property type="entry name" value="Chaperone J-domain"/>
    <property type="match status" value="1"/>
</dbReference>
<dbReference type="WBParaSite" id="DME_0000128701-mRNA-1">
    <property type="protein sequence ID" value="DME_0000128701-mRNA-1"/>
    <property type="gene ID" value="DME_0000128701"/>
</dbReference>
<dbReference type="CDD" id="cd06257">
    <property type="entry name" value="DnaJ"/>
    <property type="match status" value="1"/>
</dbReference>
<dbReference type="Proteomes" id="UP000274756">
    <property type="component" value="Unassembled WGS sequence"/>
</dbReference>
<evidence type="ECO:0000313" key="3">
    <source>
        <dbReference type="EMBL" id="VDN55674.1"/>
    </source>
</evidence>
<dbReference type="Gene3D" id="1.10.287.110">
    <property type="entry name" value="DnaJ domain"/>
    <property type="match status" value="1"/>
</dbReference>
<gene>
    <name evidence="3" type="ORF">DME_LOCUS5647</name>
</gene>
<feature type="region of interest" description="Disordered" evidence="1">
    <location>
        <begin position="52"/>
        <end position="138"/>
    </location>
</feature>
<dbReference type="InterPro" id="IPR051100">
    <property type="entry name" value="DnaJ_subfamily_B/C"/>
</dbReference>
<dbReference type="AlphaFoldDB" id="A0A0N4U3I2"/>
<dbReference type="EMBL" id="UYYG01001153">
    <property type="protein sequence ID" value="VDN55674.1"/>
    <property type="molecule type" value="Genomic_DNA"/>
</dbReference>
<dbReference type="PRINTS" id="PR00625">
    <property type="entry name" value="JDOMAIN"/>
</dbReference>
<dbReference type="PANTHER" id="PTHR43908">
    <property type="entry name" value="AT29763P-RELATED"/>
    <property type="match status" value="1"/>
</dbReference>
<dbReference type="PANTHER" id="PTHR43908:SF3">
    <property type="entry name" value="AT29763P-RELATED"/>
    <property type="match status" value="1"/>
</dbReference>
<feature type="compositionally biased region" description="Basic and acidic residues" evidence="1">
    <location>
        <begin position="98"/>
        <end position="114"/>
    </location>
</feature>
<reference evidence="3 5" key="2">
    <citation type="submission" date="2018-11" db="EMBL/GenBank/DDBJ databases">
        <authorList>
            <consortium name="Pathogen Informatics"/>
        </authorList>
    </citation>
    <scope>NUCLEOTIDE SEQUENCE [LARGE SCALE GENOMIC DNA]</scope>
</reference>
<dbReference type="GO" id="GO:0071218">
    <property type="term" value="P:cellular response to misfolded protein"/>
    <property type="evidence" value="ECO:0007669"/>
    <property type="project" value="TreeGrafter"/>
</dbReference>
<dbReference type="InterPro" id="IPR018253">
    <property type="entry name" value="DnaJ_domain_CS"/>
</dbReference>
<organism evidence="4 6">
    <name type="scientific">Dracunculus medinensis</name>
    <name type="common">Guinea worm</name>
    <dbReference type="NCBI Taxonomy" id="318479"/>
    <lineage>
        <taxon>Eukaryota</taxon>
        <taxon>Metazoa</taxon>
        <taxon>Ecdysozoa</taxon>
        <taxon>Nematoda</taxon>
        <taxon>Chromadorea</taxon>
        <taxon>Rhabditida</taxon>
        <taxon>Spirurina</taxon>
        <taxon>Dracunculoidea</taxon>
        <taxon>Dracunculidae</taxon>
        <taxon>Dracunculus</taxon>
    </lineage>
</organism>
<feature type="domain" description="J" evidence="2">
    <location>
        <begin position="159"/>
        <end position="223"/>
    </location>
</feature>
<dbReference type="PROSITE" id="PS00636">
    <property type="entry name" value="DNAJ_1"/>
    <property type="match status" value="1"/>
</dbReference>
<evidence type="ECO:0000313" key="6">
    <source>
        <dbReference type="WBParaSite" id="DME_0000128701-mRNA-1"/>
    </source>
</evidence>
<feature type="compositionally biased region" description="Polar residues" evidence="1">
    <location>
        <begin position="87"/>
        <end position="97"/>
    </location>
</feature>
<dbReference type="SMART" id="SM00271">
    <property type="entry name" value="DnaJ"/>
    <property type="match status" value="1"/>
</dbReference>
<reference evidence="6" key="1">
    <citation type="submission" date="2017-02" db="UniProtKB">
        <authorList>
            <consortium name="WormBaseParasite"/>
        </authorList>
    </citation>
    <scope>IDENTIFICATION</scope>
</reference>
<keyword evidence="5" id="KW-1185">Reference proteome</keyword>
<dbReference type="Pfam" id="PF00226">
    <property type="entry name" value="DnaJ"/>
    <property type="match status" value="1"/>
</dbReference>
<dbReference type="STRING" id="318479.A0A0N4U3I2"/>
<dbReference type="OrthoDB" id="442087at2759"/>
<evidence type="ECO:0000256" key="1">
    <source>
        <dbReference type="SAM" id="MobiDB-lite"/>
    </source>
</evidence>
<evidence type="ECO:0000259" key="2">
    <source>
        <dbReference type="PROSITE" id="PS50076"/>
    </source>
</evidence>
<proteinExistence type="predicted"/>
<dbReference type="InterPro" id="IPR001623">
    <property type="entry name" value="DnaJ_domain"/>
</dbReference>
<evidence type="ECO:0000313" key="5">
    <source>
        <dbReference type="Proteomes" id="UP000274756"/>
    </source>
</evidence>
<dbReference type="PROSITE" id="PS50076">
    <property type="entry name" value="DNAJ_2"/>
    <property type="match status" value="1"/>
</dbReference>
<dbReference type="GO" id="GO:0005789">
    <property type="term" value="C:endoplasmic reticulum membrane"/>
    <property type="evidence" value="ECO:0007669"/>
    <property type="project" value="TreeGrafter"/>
</dbReference>